<dbReference type="EMBL" id="KY742649">
    <property type="protein sequence ID" value="AQZ54651.1"/>
    <property type="molecule type" value="Genomic_DNA"/>
</dbReference>
<keyword evidence="2" id="KW-1185">Reference proteome</keyword>
<name>A0A1U9ZAB0_9CAUD</name>
<accession>A0A1U9ZAB0</accession>
<protein>
    <submittedName>
        <fullName evidence="1">Uncharacterized protein</fullName>
    </submittedName>
</protein>
<dbReference type="RefSeq" id="YP_009600665.1">
    <property type="nucleotide sequence ID" value="NC_041925.1"/>
</dbReference>
<evidence type="ECO:0000313" key="1">
    <source>
        <dbReference type="EMBL" id="AQZ54651.1"/>
    </source>
</evidence>
<dbReference type="OrthoDB" id="37662at10239"/>
<dbReference type="KEGG" id="vg:40076471"/>
<sequence length="224" mass="25912">MTLLEWLESNRGSLEDGVYLVGNNNGIFRNGQYVKYSSGKCQYTTDKYKVEKGVITLIDDCNITLLEWLVNHSKLLENGKYMVDGRGVIFHNNKVLSTLLNKPLKITNEIYEFRDGNLYHVSGNDKQLVHSLNKSASDYLEEGAKLLKERGKQYDKQSEERSMEKIVNIFNAMTGKELTTVEGWYFMQVLKDVRFFQNTEKPHEDSLVDGINYRALMTEEAMRK</sequence>
<proteinExistence type="predicted"/>
<evidence type="ECO:0000313" key="2">
    <source>
        <dbReference type="Proteomes" id="UP000221468"/>
    </source>
</evidence>
<reference evidence="1 2" key="1">
    <citation type="journal article" date="2019" name="Genomics">
        <title>Genomic analyses of a novel bacteriophage (VB_PmiS-Isfahan) within Siphoviridae family infecting Proteus mirabilis.</title>
        <authorList>
            <person name="Yazdi M."/>
            <person name="Bouzari M."/>
            <person name="Ghaemi E.A."/>
        </authorList>
    </citation>
    <scope>NUCLEOTIDE SEQUENCE [LARGE SCALE GENOMIC DNA]</scope>
</reference>
<dbReference type="GeneID" id="40076471"/>
<dbReference type="Proteomes" id="UP000221468">
    <property type="component" value="Segment"/>
</dbReference>
<organism evidence="1 2">
    <name type="scientific">Proteus phage VB_PmiS-Isfahan</name>
    <dbReference type="NCBI Taxonomy" id="1969841"/>
    <lineage>
        <taxon>Viruses</taxon>
        <taxon>Duplodnaviria</taxon>
        <taxon>Heunggongvirae</taxon>
        <taxon>Uroviricota</taxon>
        <taxon>Caudoviricetes</taxon>
        <taxon>Gorganvirus</taxon>
        <taxon>Gorganvirus isfahan</taxon>
    </lineage>
</organism>